<feature type="region of interest" description="Disordered" evidence="1">
    <location>
        <begin position="31"/>
        <end position="70"/>
    </location>
</feature>
<proteinExistence type="predicted"/>
<dbReference type="SUPFAM" id="SSF56112">
    <property type="entry name" value="Protein kinase-like (PK-like)"/>
    <property type="match status" value="1"/>
</dbReference>
<evidence type="ECO:0000313" key="4">
    <source>
        <dbReference type="Proteomes" id="UP001163850"/>
    </source>
</evidence>
<feature type="region of interest" description="Disordered" evidence="1">
    <location>
        <begin position="780"/>
        <end position="812"/>
    </location>
</feature>
<evidence type="ECO:0000256" key="1">
    <source>
        <dbReference type="SAM" id="MobiDB-lite"/>
    </source>
</evidence>
<dbReference type="EMBL" id="MU801892">
    <property type="protein sequence ID" value="KAJ3990175.1"/>
    <property type="molecule type" value="Genomic_DNA"/>
</dbReference>
<organism evidence="3 4">
    <name type="scientific">Lentinula detonsa</name>
    <dbReference type="NCBI Taxonomy" id="2804962"/>
    <lineage>
        <taxon>Eukaryota</taxon>
        <taxon>Fungi</taxon>
        <taxon>Dikarya</taxon>
        <taxon>Basidiomycota</taxon>
        <taxon>Agaricomycotina</taxon>
        <taxon>Agaricomycetes</taxon>
        <taxon>Agaricomycetidae</taxon>
        <taxon>Agaricales</taxon>
        <taxon>Marasmiineae</taxon>
        <taxon>Omphalotaceae</taxon>
        <taxon>Lentinula</taxon>
    </lineage>
</organism>
<dbReference type="InterPro" id="IPR011009">
    <property type="entry name" value="Kinase-like_dom_sf"/>
</dbReference>
<dbReference type="Pfam" id="PF17667">
    <property type="entry name" value="Pkinase_fungal"/>
    <property type="match status" value="1"/>
</dbReference>
<feature type="compositionally biased region" description="Basic and acidic residues" evidence="1">
    <location>
        <begin position="786"/>
        <end position="795"/>
    </location>
</feature>
<feature type="compositionally biased region" description="Low complexity" evidence="1">
    <location>
        <begin position="36"/>
        <end position="54"/>
    </location>
</feature>
<feature type="domain" description="Fungal-type protein kinase" evidence="2">
    <location>
        <begin position="195"/>
        <end position="662"/>
    </location>
</feature>
<dbReference type="PANTHER" id="PTHR38248:SF2">
    <property type="entry name" value="FUNK1 11"/>
    <property type="match status" value="1"/>
</dbReference>
<dbReference type="PANTHER" id="PTHR38248">
    <property type="entry name" value="FUNK1 6"/>
    <property type="match status" value="1"/>
</dbReference>
<name>A0AA38UXF0_9AGAR</name>
<evidence type="ECO:0000259" key="2">
    <source>
        <dbReference type="Pfam" id="PF17667"/>
    </source>
</evidence>
<sequence>MKGVEYASALLPASSQLHLLLSFSKLRHMDNTSNHGTATPARPGPTSTSTTTTTFSNESPLRFPASDSSKYGLGGTNAKRDVVMSELNRQVPEVPLDWYFEHLLPPLPDGVDTQRIVSSLKQSRVIEDNKWSFIPQHPCQDNRHEDFVYAGLEMIFAEIITAAKAQNHDLVQEFVLKLTPRARVVSERNSTTKPDGHFMSLEDATRLDREGEKPSVYEVWDSHEFKKDKESVRHVMDECVGQLVYDMQQIMALDPCRRFAFGTSIMNRSFRLWFCSRGTFLTAKPFDFISDPEKLVRVFVSFAFASRPDAGWDTSMACILPTSPTEKRRYKIQVGSKTYVTIKMLSDYAADSPIGRATRVWLVVDEAGPPDRYYVLKDVWVDAERDSEDEIRSNLLKDVEEKCGSNARAKVERHLLTPVAFEKLRIGASADDTTQLIMRGGSLPQNLDHLKLTVFQQSGSVTRSQVSPSDNAIDSVFAGTRERYLQQGDTGRKAPQVTSRFHYRIVFAERATTLYDEKNLGNVLGALADVTEALQWIHKSNWVHRDISCGNVYWYGCKTAGIEDQSRGLLGDLEFAKARIPGFPHEIRTGTFNFMASEVIAGNYLFLPRTGFSIFSSFNLRQDPARLLAIDSITPISSITPLPFNFNPLHDMESIWWILVYILYFNDDGKNVADAELANKRAAKAQLLFAQDGLIYQERQLFLEASLHLTVQQSCLSLSFGPIFALARAMGTILYAAYCDSEAKSPVIDEEAFGVHEALHQILHVARNNPQINTVQLVGTTRPQKRKIEDTEHSRGNGSSRSKRARNSTNNS</sequence>
<dbReference type="Gene3D" id="1.10.510.10">
    <property type="entry name" value="Transferase(Phosphotransferase) domain 1"/>
    <property type="match status" value="1"/>
</dbReference>
<dbReference type="Proteomes" id="UP001163850">
    <property type="component" value="Unassembled WGS sequence"/>
</dbReference>
<reference evidence="3" key="1">
    <citation type="submission" date="2022-08" db="EMBL/GenBank/DDBJ databases">
        <authorList>
            <consortium name="DOE Joint Genome Institute"/>
            <person name="Min B."/>
            <person name="Riley R."/>
            <person name="Sierra-Patev S."/>
            <person name="Naranjo-Ortiz M."/>
            <person name="Looney B."/>
            <person name="Konkel Z."/>
            <person name="Slot J.C."/>
            <person name="Sakamoto Y."/>
            <person name="Steenwyk J.L."/>
            <person name="Rokas A."/>
            <person name="Carro J."/>
            <person name="Camarero S."/>
            <person name="Ferreira P."/>
            <person name="Molpeceres G."/>
            <person name="Ruiz-Duenas F.J."/>
            <person name="Serrano A."/>
            <person name="Henrissat B."/>
            <person name="Drula E."/>
            <person name="Hughes K.W."/>
            <person name="Mata J.L."/>
            <person name="Ishikawa N.K."/>
            <person name="Vargas-Isla R."/>
            <person name="Ushijima S."/>
            <person name="Smith C.A."/>
            <person name="Ahrendt S."/>
            <person name="Andreopoulos W."/>
            <person name="He G."/>
            <person name="Labutti K."/>
            <person name="Lipzen A."/>
            <person name="Ng V."/>
            <person name="Sandor L."/>
            <person name="Barry K."/>
            <person name="Martinez A.T."/>
            <person name="Xiao Y."/>
            <person name="Gibbons J.G."/>
            <person name="Terashima K."/>
            <person name="Hibbett D.S."/>
            <person name="Grigoriev I.V."/>
        </authorList>
    </citation>
    <scope>NUCLEOTIDE SEQUENCE</scope>
    <source>
        <strain evidence="3">TFB7829</strain>
    </source>
</reference>
<dbReference type="AlphaFoldDB" id="A0AA38UXF0"/>
<comment type="caution">
    <text evidence="3">The sequence shown here is derived from an EMBL/GenBank/DDBJ whole genome shotgun (WGS) entry which is preliminary data.</text>
</comment>
<gene>
    <name evidence="3" type="ORF">F5890DRAFT_1561201</name>
</gene>
<protein>
    <recommendedName>
        <fullName evidence="2">Fungal-type protein kinase domain-containing protein</fullName>
    </recommendedName>
</protein>
<accession>A0AA38UXF0</accession>
<evidence type="ECO:0000313" key="3">
    <source>
        <dbReference type="EMBL" id="KAJ3990175.1"/>
    </source>
</evidence>
<dbReference type="InterPro" id="IPR040976">
    <property type="entry name" value="Pkinase_fungal"/>
</dbReference>